<accession>A0A5C3MN48</accession>
<dbReference type="Proteomes" id="UP000305948">
    <property type="component" value="Unassembled WGS sequence"/>
</dbReference>
<dbReference type="AlphaFoldDB" id="A0A5C3MN48"/>
<dbReference type="STRING" id="5364.A0A5C3MN48"/>
<name>A0A5C3MN48_9AGAM</name>
<gene>
    <name evidence="1" type="ORF">OE88DRAFT_1639476</name>
</gene>
<reference evidence="1 2" key="1">
    <citation type="journal article" date="2019" name="Nat. Ecol. Evol.">
        <title>Megaphylogeny resolves global patterns of mushroom evolution.</title>
        <authorList>
            <person name="Varga T."/>
            <person name="Krizsan K."/>
            <person name="Foldi C."/>
            <person name="Dima B."/>
            <person name="Sanchez-Garcia M."/>
            <person name="Sanchez-Ramirez S."/>
            <person name="Szollosi G.J."/>
            <person name="Szarkandi J.G."/>
            <person name="Papp V."/>
            <person name="Albert L."/>
            <person name="Andreopoulos W."/>
            <person name="Angelini C."/>
            <person name="Antonin V."/>
            <person name="Barry K.W."/>
            <person name="Bougher N.L."/>
            <person name="Buchanan P."/>
            <person name="Buyck B."/>
            <person name="Bense V."/>
            <person name="Catcheside P."/>
            <person name="Chovatia M."/>
            <person name="Cooper J."/>
            <person name="Damon W."/>
            <person name="Desjardin D."/>
            <person name="Finy P."/>
            <person name="Geml J."/>
            <person name="Haridas S."/>
            <person name="Hughes K."/>
            <person name="Justo A."/>
            <person name="Karasinski D."/>
            <person name="Kautmanova I."/>
            <person name="Kiss B."/>
            <person name="Kocsube S."/>
            <person name="Kotiranta H."/>
            <person name="LaButti K.M."/>
            <person name="Lechner B.E."/>
            <person name="Liimatainen K."/>
            <person name="Lipzen A."/>
            <person name="Lukacs Z."/>
            <person name="Mihaltcheva S."/>
            <person name="Morgado L.N."/>
            <person name="Niskanen T."/>
            <person name="Noordeloos M.E."/>
            <person name="Ohm R.A."/>
            <person name="Ortiz-Santana B."/>
            <person name="Ovrebo C."/>
            <person name="Racz N."/>
            <person name="Riley R."/>
            <person name="Savchenko A."/>
            <person name="Shiryaev A."/>
            <person name="Soop K."/>
            <person name="Spirin V."/>
            <person name="Szebenyi C."/>
            <person name="Tomsovsky M."/>
            <person name="Tulloss R.E."/>
            <person name="Uehling J."/>
            <person name="Grigoriev I.V."/>
            <person name="Vagvolgyi C."/>
            <person name="Papp T."/>
            <person name="Martin F.M."/>
            <person name="Miettinen O."/>
            <person name="Hibbett D.S."/>
            <person name="Nagy L.G."/>
        </authorList>
    </citation>
    <scope>NUCLEOTIDE SEQUENCE [LARGE SCALE GENOMIC DNA]</scope>
    <source>
        <strain evidence="1 2">OMC1185</strain>
    </source>
</reference>
<evidence type="ECO:0000313" key="1">
    <source>
        <dbReference type="EMBL" id="TFK45776.1"/>
    </source>
</evidence>
<feature type="non-terminal residue" evidence="1">
    <location>
        <position position="1"/>
    </location>
</feature>
<dbReference type="InterPro" id="IPR011009">
    <property type="entry name" value="Kinase-like_dom_sf"/>
</dbReference>
<sequence length="346" mass="39131">FKLGPRQAHVRGVHITLDKQSDDQLTDIWVKYGYGVTMAEARTQCFVWQYLQDTNNPAVRAPRVYLAFTRKTFGFIVSEYIDGHMCDYADIARIIPAVQALISIPSPSSKPGPVGGGLIEHPFFIDSIAPIEYESVKDLQDHINGILRATERNGHVRFTHEVAKYGLRLCVSDLRIGNFMKDQGSRIVAVDFRGCSFLHPCFFAFAMTYGRLGHLLQPTLDYPPTPELLLWTLKNASGVLVPWGTNIIGQQISPSYKNLAHRTAQAFREDYAPDFQAIKTRRPFPAKHDCAIPSRPHRRFSRTLHTFAVSLPIYLGIYRGRTEQESDIGIVSHSHWEESVVEHPAK</sequence>
<dbReference type="SUPFAM" id="SSF56112">
    <property type="entry name" value="Protein kinase-like (PK-like)"/>
    <property type="match status" value="1"/>
</dbReference>
<evidence type="ECO:0008006" key="3">
    <source>
        <dbReference type="Google" id="ProtNLM"/>
    </source>
</evidence>
<evidence type="ECO:0000313" key="2">
    <source>
        <dbReference type="Proteomes" id="UP000305948"/>
    </source>
</evidence>
<organism evidence="1 2">
    <name type="scientific">Heliocybe sulcata</name>
    <dbReference type="NCBI Taxonomy" id="5364"/>
    <lineage>
        <taxon>Eukaryota</taxon>
        <taxon>Fungi</taxon>
        <taxon>Dikarya</taxon>
        <taxon>Basidiomycota</taxon>
        <taxon>Agaricomycotina</taxon>
        <taxon>Agaricomycetes</taxon>
        <taxon>Gloeophyllales</taxon>
        <taxon>Gloeophyllaceae</taxon>
        <taxon>Heliocybe</taxon>
    </lineage>
</organism>
<protein>
    <recommendedName>
        <fullName evidence="3">Aminoglycoside phosphotransferase domain-containing protein</fullName>
    </recommendedName>
</protein>
<dbReference type="OrthoDB" id="3250044at2759"/>
<dbReference type="EMBL" id="ML213537">
    <property type="protein sequence ID" value="TFK45776.1"/>
    <property type="molecule type" value="Genomic_DNA"/>
</dbReference>
<keyword evidence="2" id="KW-1185">Reference proteome</keyword>
<proteinExistence type="predicted"/>